<feature type="compositionally biased region" description="Polar residues" evidence="5">
    <location>
        <begin position="1"/>
        <end position="13"/>
    </location>
</feature>
<keyword evidence="4" id="KW-0509">mRNA transport</keyword>
<keyword evidence="3 4" id="KW-0539">Nucleus</keyword>
<dbReference type="GO" id="GO:0016973">
    <property type="term" value="P:poly(A)+ mRNA export from nucleus"/>
    <property type="evidence" value="ECO:0007669"/>
    <property type="project" value="TreeGrafter"/>
</dbReference>
<dbReference type="Proteomes" id="UP001165063">
    <property type="component" value="Unassembled WGS sequence"/>
</dbReference>
<feature type="region of interest" description="Disordered" evidence="5">
    <location>
        <begin position="175"/>
        <end position="198"/>
    </location>
</feature>
<sequence length="805" mass="91974">MSKTAALNPNGVHSSSSSGKSTSAVLKELLESSRNLPRRLNDIGTIHLSLNQIKKKAYDSRKYNKSPATVNPYTKAHYLLVGSGVTIEDIDNDLKSIDLHQLDSGLSSSGLQASQGSIEQYVASQKDENILSAIEQSLSTAARDFDSYVSQNVSLDWKQRKNDLRDTLSGLLKRNTSESSPLQAEKRSKSTPEVEGKQLTWGNEASRNILSSKFTFKDAKKVADQDIVLNPNASYALRQKFELFAQVIYQLNDARQAGNSYELSTVFADLSKHELSSRSRQLHETWLILRDFCESDSSRIQYQERKFANGHCAESQTDFEAISLRKRIVSKSRTYLERQFLDYINELYLKSEKPSSEKLTSNKVKVQHFLELTLKSKNNEWKIPNLTFINGLPIWAILFYLLRAGCYEEAQQLVLENNETFQKIERTFPAYLKNYCQSSQRRLSPELQGRLSNEFNQYFKHSNKEIDPFRYATYKLIGRCDLSRKTLPSITLSIEDWLWLHLSLVREDDLNAVELVNEHYTLSDLQNSILQFGPDSFNGSNNNPMYLQTLIFTGLYESAVQYLFESSEIDSVHLAITLAYYGLLRVPDESKSPAAINQLLYVDENNVRYINFARYIGYYTRTFKVSDPRVAAEYIFCICLCDGLPSDLKLKQINLAQRAIRELVLETREFVILLGKIDKEGNRIPGVIEQRKKLIYLNDNESYLNKIAEQAAIKADEEGRPFDCVLLYQLSEEYDTVINLVNKLLGDYLVSIDLNIPIEETANYDSWKGETNIVKLASGIMATYSRSAEILKKNSLKKLLTQSRF</sequence>
<keyword evidence="4" id="KW-0811">Translocation</keyword>
<proteinExistence type="inferred from homology"/>
<keyword evidence="4" id="KW-0813">Transport</keyword>
<dbReference type="AlphaFoldDB" id="A0A9W7DJS5"/>
<evidence type="ECO:0000256" key="5">
    <source>
        <dbReference type="SAM" id="MobiDB-lite"/>
    </source>
</evidence>
<dbReference type="OrthoDB" id="1918363at2759"/>
<reference evidence="6" key="1">
    <citation type="submission" date="2023-04" db="EMBL/GenBank/DDBJ databases">
        <title>Ambrosiozyma monospora NBRC 1965.</title>
        <authorList>
            <person name="Ichikawa N."/>
            <person name="Sato H."/>
            <person name="Tonouchi N."/>
        </authorList>
    </citation>
    <scope>NUCLEOTIDE SEQUENCE</scope>
    <source>
        <strain evidence="6">NBRC 1965</strain>
    </source>
</reference>
<keyword evidence="4" id="KW-0906">Nuclear pore complex</keyword>
<dbReference type="InterPro" id="IPR007231">
    <property type="entry name" value="Nucleoporin_int_Nup93/Nic96"/>
</dbReference>
<dbReference type="Pfam" id="PF04097">
    <property type="entry name" value="Nic96"/>
    <property type="match status" value="1"/>
</dbReference>
<protein>
    <recommendedName>
        <fullName evidence="4">Nuclear pore protein</fullName>
    </recommendedName>
</protein>
<dbReference type="PANTHER" id="PTHR11225">
    <property type="entry name" value="NUCLEAR PORE COMPLEX PROTEIN NUP93 NUCLEOPORIN NUP93 DEAD EYE PROTEIN"/>
    <property type="match status" value="1"/>
</dbReference>
<evidence type="ECO:0000313" key="6">
    <source>
        <dbReference type="EMBL" id="GMG52155.1"/>
    </source>
</evidence>
<comment type="caution">
    <text evidence="6">The sequence shown here is derived from an EMBL/GenBank/DDBJ whole genome shotgun (WGS) entry which is preliminary data.</text>
</comment>
<name>A0A9W7DJS5_AMBMO</name>
<evidence type="ECO:0000256" key="4">
    <source>
        <dbReference type="RuleBase" id="RU364035"/>
    </source>
</evidence>
<evidence type="ECO:0000256" key="1">
    <source>
        <dbReference type="ARBA" id="ARBA00004259"/>
    </source>
</evidence>
<accession>A0A9W7DJS5</accession>
<comment type="similarity">
    <text evidence="2 4">Belongs to the nucleoporin interacting component (NIC) family.</text>
</comment>
<keyword evidence="7" id="KW-1185">Reference proteome</keyword>
<dbReference type="GO" id="GO:0005643">
    <property type="term" value="C:nuclear pore"/>
    <property type="evidence" value="ECO:0007669"/>
    <property type="project" value="UniProtKB-SubCell"/>
</dbReference>
<comment type="subcellular location">
    <subcellularLocation>
        <location evidence="1">Nucleus envelope</location>
    </subcellularLocation>
    <subcellularLocation>
        <location evidence="4">Nucleus</location>
        <location evidence="4">Nuclear pore complex</location>
    </subcellularLocation>
</comment>
<feature type="region of interest" description="Disordered" evidence="5">
    <location>
        <begin position="1"/>
        <end position="20"/>
    </location>
</feature>
<organism evidence="6 7">
    <name type="scientific">Ambrosiozyma monospora</name>
    <name type="common">Yeast</name>
    <name type="synonym">Endomycopsis monosporus</name>
    <dbReference type="NCBI Taxonomy" id="43982"/>
    <lineage>
        <taxon>Eukaryota</taxon>
        <taxon>Fungi</taxon>
        <taxon>Dikarya</taxon>
        <taxon>Ascomycota</taxon>
        <taxon>Saccharomycotina</taxon>
        <taxon>Pichiomycetes</taxon>
        <taxon>Pichiales</taxon>
        <taxon>Pichiaceae</taxon>
        <taxon>Ambrosiozyma</taxon>
    </lineage>
</organism>
<gene>
    <name evidence="6" type="ORF">Amon01_000730100</name>
</gene>
<evidence type="ECO:0000256" key="2">
    <source>
        <dbReference type="ARBA" id="ARBA00010186"/>
    </source>
</evidence>
<dbReference type="PANTHER" id="PTHR11225:SF4">
    <property type="entry name" value="NUCLEAR PORE COMPLEX PROTEIN NUP93"/>
    <property type="match status" value="1"/>
</dbReference>
<dbReference type="EMBL" id="BSXU01005283">
    <property type="protein sequence ID" value="GMG52155.1"/>
    <property type="molecule type" value="Genomic_DNA"/>
</dbReference>
<dbReference type="GO" id="GO:0017056">
    <property type="term" value="F:structural constituent of nuclear pore"/>
    <property type="evidence" value="ECO:0007669"/>
    <property type="project" value="InterPro"/>
</dbReference>
<feature type="compositionally biased region" description="Basic and acidic residues" evidence="5">
    <location>
        <begin position="184"/>
        <end position="196"/>
    </location>
</feature>
<keyword evidence="4" id="KW-0472">Membrane</keyword>
<evidence type="ECO:0000313" key="7">
    <source>
        <dbReference type="Proteomes" id="UP001165063"/>
    </source>
</evidence>
<evidence type="ECO:0000256" key="3">
    <source>
        <dbReference type="ARBA" id="ARBA00023242"/>
    </source>
</evidence>
<keyword evidence="4" id="KW-0653">Protein transport</keyword>
<dbReference type="GO" id="GO:0006606">
    <property type="term" value="P:protein import into nucleus"/>
    <property type="evidence" value="ECO:0007669"/>
    <property type="project" value="TreeGrafter"/>
</dbReference>